<evidence type="ECO:0000313" key="4">
    <source>
        <dbReference type="EMBL" id="CAF1120727.1"/>
    </source>
</evidence>
<dbReference type="Pfam" id="PF00094">
    <property type="entry name" value="VWD"/>
    <property type="match status" value="1"/>
</dbReference>
<dbReference type="EMBL" id="CAJOBA010017249">
    <property type="protein sequence ID" value="CAF3894778.1"/>
    <property type="molecule type" value="Genomic_DNA"/>
</dbReference>
<evidence type="ECO:0000313" key="5">
    <source>
        <dbReference type="EMBL" id="CAF3894778.1"/>
    </source>
</evidence>
<dbReference type="Proteomes" id="UP000677228">
    <property type="component" value="Unassembled WGS sequence"/>
</dbReference>
<proteinExistence type="predicted"/>
<keyword evidence="2" id="KW-0325">Glycoprotein</keyword>
<dbReference type="PROSITE" id="PS51233">
    <property type="entry name" value="VWFD"/>
    <property type="match status" value="1"/>
</dbReference>
<sequence length="142" mass="15856">MVRGRGLLINDLEVDDYDTHPLIFGDITVFRSGLFIIINSTDFLLKWDEKTRVYVTVSQQYLDRTSGLCGNNNEDQSDDLITASGVIGSIDDMARSWQLSSQCASLNNYTADSSDPCFGHDERRSWATTNCDILTSTSLNSE</sequence>
<name>A0A8S2LC19_9BILA</name>
<dbReference type="EMBL" id="CAJNOK010010635">
    <property type="protein sequence ID" value="CAF1120727.1"/>
    <property type="molecule type" value="Genomic_DNA"/>
</dbReference>
<dbReference type="InterPro" id="IPR001846">
    <property type="entry name" value="VWF_type-D"/>
</dbReference>
<dbReference type="PANTHER" id="PTHR11339:SF386">
    <property type="entry name" value="HEMOLECTIN, ISOFORM A"/>
    <property type="match status" value="1"/>
</dbReference>
<organism evidence="5 6">
    <name type="scientific">Didymodactylos carnosus</name>
    <dbReference type="NCBI Taxonomy" id="1234261"/>
    <lineage>
        <taxon>Eukaryota</taxon>
        <taxon>Metazoa</taxon>
        <taxon>Spiralia</taxon>
        <taxon>Gnathifera</taxon>
        <taxon>Rotifera</taxon>
        <taxon>Eurotatoria</taxon>
        <taxon>Bdelloidea</taxon>
        <taxon>Philodinida</taxon>
        <taxon>Philodinidae</taxon>
        <taxon>Didymodactylos</taxon>
    </lineage>
</organism>
<dbReference type="GO" id="GO:0005615">
    <property type="term" value="C:extracellular space"/>
    <property type="evidence" value="ECO:0007669"/>
    <property type="project" value="TreeGrafter"/>
</dbReference>
<dbReference type="PANTHER" id="PTHR11339">
    <property type="entry name" value="EXTRACELLULAR MATRIX GLYCOPROTEIN RELATED"/>
    <property type="match status" value="1"/>
</dbReference>
<dbReference type="Proteomes" id="UP000682733">
    <property type="component" value="Unassembled WGS sequence"/>
</dbReference>
<dbReference type="GO" id="GO:0031012">
    <property type="term" value="C:extracellular matrix"/>
    <property type="evidence" value="ECO:0007669"/>
    <property type="project" value="TreeGrafter"/>
</dbReference>
<accession>A0A8S2LC19</accession>
<evidence type="ECO:0000256" key="2">
    <source>
        <dbReference type="ARBA" id="ARBA00023180"/>
    </source>
</evidence>
<evidence type="ECO:0000259" key="3">
    <source>
        <dbReference type="PROSITE" id="PS51233"/>
    </source>
</evidence>
<keyword evidence="1" id="KW-1015">Disulfide bond</keyword>
<evidence type="ECO:0000256" key="1">
    <source>
        <dbReference type="ARBA" id="ARBA00023157"/>
    </source>
</evidence>
<reference evidence="5" key="1">
    <citation type="submission" date="2021-02" db="EMBL/GenBank/DDBJ databases">
        <authorList>
            <person name="Nowell W R."/>
        </authorList>
    </citation>
    <scope>NUCLEOTIDE SEQUENCE</scope>
</reference>
<dbReference type="InterPro" id="IPR050780">
    <property type="entry name" value="Mucin_vWF_Thrombospondin_sf"/>
</dbReference>
<evidence type="ECO:0000313" key="6">
    <source>
        <dbReference type="Proteomes" id="UP000682733"/>
    </source>
</evidence>
<feature type="domain" description="VWFD" evidence="3">
    <location>
        <begin position="1"/>
        <end position="104"/>
    </location>
</feature>
<protein>
    <recommendedName>
        <fullName evidence="3">VWFD domain-containing protein</fullName>
    </recommendedName>
</protein>
<comment type="caution">
    <text evidence="5">The sequence shown here is derived from an EMBL/GenBank/DDBJ whole genome shotgun (WGS) entry which is preliminary data.</text>
</comment>
<gene>
    <name evidence="4" type="ORF">OVA965_LOCUS20166</name>
    <name evidence="5" type="ORF">TMI583_LOCUS20473</name>
</gene>
<dbReference type="AlphaFoldDB" id="A0A8S2LC19"/>